<keyword evidence="2" id="KW-1185">Reference proteome</keyword>
<protein>
    <submittedName>
        <fullName evidence="1">Uncharacterized protein</fullName>
    </submittedName>
</protein>
<dbReference type="GO" id="GO:0008237">
    <property type="term" value="F:metallopeptidase activity"/>
    <property type="evidence" value="ECO:0007669"/>
    <property type="project" value="InterPro"/>
</dbReference>
<dbReference type="EMBL" id="JANBPU010000150">
    <property type="protein sequence ID" value="KAJ1915351.1"/>
    <property type="molecule type" value="Genomic_DNA"/>
</dbReference>
<dbReference type="Gene3D" id="3.40.390.10">
    <property type="entry name" value="Collagenase (Catalytic Domain)"/>
    <property type="match status" value="1"/>
</dbReference>
<evidence type="ECO:0000313" key="1">
    <source>
        <dbReference type="EMBL" id="KAJ1915351.1"/>
    </source>
</evidence>
<organism evidence="1 2">
    <name type="scientific">Mycoemilia scoparia</name>
    <dbReference type="NCBI Taxonomy" id="417184"/>
    <lineage>
        <taxon>Eukaryota</taxon>
        <taxon>Fungi</taxon>
        <taxon>Fungi incertae sedis</taxon>
        <taxon>Zoopagomycota</taxon>
        <taxon>Kickxellomycotina</taxon>
        <taxon>Kickxellomycetes</taxon>
        <taxon>Kickxellales</taxon>
        <taxon>Kickxellaceae</taxon>
        <taxon>Mycoemilia</taxon>
    </lineage>
</organism>
<dbReference type="Proteomes" id="UP001150538">
    <property type="component" value="Unassembled WGS sequence"/>
</dbReference>
<evidence type="ECO:0000313" key="2">
    <source>
        <dbReference type="Proteomes" id="UP001150538"/>
    </source>
</evidence>
<dbReference type="AlphaFoldDB" id="A0A9W8A014"/>
<gene>
    <name evidence="1" type="ORF">H4219_004367</name>
</gene>
<reference evidence="1" key="1">
    <citation type="submission" date="2022-07" db="EMBL/GenBank/DDBJ databases">
        <title>Phylogenomic reconstructions and comparative analyses of Kickxellomycotina fungi.</title>
        <authorList>
            <person name="Reynolds N.K."/>
            <person name="Stajich J.E."/>
            <person name="Barry K."/>
            <person name="Grigoriev I.V."/>
            <person name="Crous P."/>
            <person name="Smith M.E."/>
        </authorList>
    </citation>
    <scope>NUCLEOTIDE SEQUENCE</scope>
    <source>
        <strain evidence="1">NBRC 100468</strain>
    </source>
</reference>
<accession>A0A9W8A014</accession>
<dbReference type="InterPro" id="IPR024077">
    <property type="entry name" value="Neurolysin/TOP_dom2"/>
</dbReference>
<dbReference type="InterPro" id="IPR024079">
    <property type="entry name" value="MetalloPept_cat_dom_sf"/>
</dbReference>
<sequence>MILPMPTLVGKGKTYIDDLVLYAKSLPSSEGEIKLKTESLARCFIEMYCGFKLEDLKFKISEVKSNYETYRRRVEIAVGVMNSAEILSKLHSNFEARKFFFDVGRIIQNILFRKVHKGDDLHDIVKFIDPVNPRYLVHDDEILNKVKTFLKLFHFYNLKLDRNTDTYKFYEHNEDADFALDEVYIVRDIGKRELIEKLEKANDESKRKKLWIELSEVLEYSNYMTIAKDHNKRSIQGLKYSDYFDYLLDKNVLQGRDEFMKEIDQLIEAITPQYNALIRRLLTMYAANGEEGTALSRYETPVIKAWDFDYLFYNFKNSDDFKLAKLVPNASFTLSKAIDACLEIFRLSTGYDVSVDNTKDHFGWASNVVKYKVTLKGDVKPQMYLYLDVYVRDEILDDEFEYIRSDISSDGTPCAAMSIPIVFEEEGDEEYNYEGCFESIEVCFYKLRWMFELFGKAAYYAVFQPTFLPSHQTPDTRTLENENFKIEFFKHMFTSMMYESNILQEIVWPGYELAKIDYGSENDKFAQTENELVSFHRYQHIKECMQTLVGWKFAERMYSVVKNNESPKDSLCKLYNNLYKMYLQLYYDSCNNIPLFTENTDLFYPENYATTSDRIKKTLTPVVSDIYWKGHLVPR</sequence>
<proteinExistence type="predicted"/>
<dbReference type="Gene3D" id="1.10.1370.10">
    <property type="entry name" value="Neurolysin, domain 3"/>
    <property type="match status" value="1"/>
</dbReference>
<comment type="caution">
    <text evidence="1">The sequence shown here is derived from an EMBL/GenBank/DDBJ whole genome shotgun (WGS) entry which is preliminary data.</text>
</comment>
<dbReference type="SUPFAM" id="SSF55486">
    <property type="entry name" value="Metalloproteases ('zincins'), catalytic domain"/>
    <property type="match status" value="1"/>
</dbReference>
<name>A0A9W8A014_9FUNG</name>